<feature type="transmembrane region" description="Helical" evidence="7">
    <location>
        <begin position="374"/>
        <end position="398"/>
    </location>
</feature>
<reference evidence="10 11" key="1">
    <citation type="submission" date="2018-04" db="EMBL/GenBank/DDBJ databases">
        <title>Novel Campyloabacter and Helicobacter Species and Strains.</title>
        <authorList>
            <person name="Mannion A.J."/>
            <person name="Shen Z."/>
            <person name="Fox J.G."/>
        </authorList>
    </citation>
    <scope>NUCLEOTIDE SEQUENCE [LARGE SCALE GENOMIC DNA]</scope>
    <source>
        <strain evidence="10 11">MIT 12-6600</strain>
    </source>
</reference>
<dbReference type="GO" id="GO:0044874">
    <property type="term" value="P:lipoprotein localization to outer membrane"/>
    <property type="evidence" value="ECO:0007669"/>
    <property type="project" value="TreeGrafter"/>
</dbReference>
<dbReference type="InterPro" id="IPR051447">
    <property type="entry name" value="Lipoprotein-release_system"/>
</dbReference>
<dbReference type="EMBL" id="NXLT01000002">
    <property type="protein sequence ID" value="RDU67847.1"/>
    <property type="molecule type" value="Genomic_DNA"/>
</dbReference>
<comment type="caution">
    <text evidence="10">The sequence shown here is derived from an EMBL/GenBank/DDBJ whole genome shotgun (WGS) entry which is preliminary data.</text>
</comment>
<dbReference type="InterPro" id="IPR003838">
    <property type="entry name" value="ABC3_permease_C"/>
</dbReference>
<dbReference type="GO" id="GO:0098797">
    <property type="term" value="C:plasma membrane protein complex"/>
    <property type="evidence" value="ECO:0007669"/>
    <property type="project" value="TreeGrafter"/>
</dbReference>
<evidence type="ECO:0000256" key="3">
    <source>
        <dbReference type="ARBA" id="ARBA00022475"/>
    </source>
</evidence>
<feature type="domain" description="ABC3 transporter permease C-terminal" evidence="8">
    <location>
        <begin position="283"/>
        <end position="407"/>
    </location>
</feature>
<dbReference type="PANTHER" id="PTHR30489">
    <property type="entry name" value="LIPOPROTEIN-RELEASING SYSTEM TRANSMEMBRANE PROTEIN LOLE"/>
    <property type="match status" value="1"/>
</dbReference>
<dbReference type="OrthoDB" id="9808461at2"/>
<dbReference type="Pfam" id="PF02687">
    <property type="entry name" value="FtsX"/>
    <property type="match status" value="1"/>
</dbReference>
<evidence type="ECO:0000313" key="10">
    <source>
        <dbReference type="EMBL" id="RDU67847.1"/>
    </source>
</evidence>
<evidence type="ECO:0000256" key="4">
    <source>
        <dbReference type="ARBA" id="ARBA00022692"/>
    </source>
</evidence>
<accession>A0A3D8IRC9</accession>
<name>A0A3D8IRC9_9HELI</name>
<dbReference type="RefSeq" id="WP_115570665.1">
    <property type="nucleotide sequence ID" value="NZ_NXLT01000002.1"/>
</dbReference>
<feature type="transmembrane region" description="Helical" evidence="7">
    <location>
        <begin position="327"/>
        <end position="354"/>
    </location>
</feature>
<keyword evidence="4 7" id="KW-0812">Transmembrane</keyword>
<keyword evidence="6 7" id="KW-0472">Membrane</keyword>
<evidence type="ECO:0000259" key="9">
    <source>
        <dbReference type="Pfam" id="PF12704"/>
    </source>
</evidence>
<dbReference type="AlphaFoldDB" id="A0A3D8IRC9"/>
<evidence type="ECO:0000256" key="2">
    <source>
        <dbReference type="ARBA" id="ARBA00005236"/>
    </source>
</evidence>
<dbReference type="PANTHER" id="PTHR30489:SF0">
    <property type="entry name" value="LIPOPROTEIN-RELEASING SYSTEM TRANSMEMBRANE PROTEIN LOLE"/>
    <property type="match status" value="1"/>
</dbReference>
<gene>
    <name evidence="10" type="ORF">CQA54_02675</name>
</gene>
<keyword evidence="3" id="KW-1003">Cell membrane</keyword>
<evidence type="ECO:0000256" key="6">
    <source>
        <dbReference type="ARBA" id="ARBA00023136"/>
    </source>
</evidence>
<proteinExistence type="inferred from homology"/>
<feature type="transmembrane region" description="Helical" evidence="7">
    <location>
        <begin position="21"/>
        <end position="47"/>
    </location>
</feature>
<feature type="domain" description="MacB-like periplasmic core" evidence="9">
    <location>
        <begin position="27"/>
        <end position="214"/>
    </location>
</feature>
<comment type="subcellular location">
    <subcellularLocation>
        <location evidence="1">Cell membrane</location>
        <topology evidence="1">Multi-pass membrane protein</topology>
    </subcellularLocation>
</comment>
<comment type="similarity">
    <text evidence="2">Belongs to the ABC-4 integral membrane protein family. LolC/E subfamily.</text>
</comment>
<evidence type="ECO:0000259" key="8">
    <source>
        <dbReference type="Pfam" id="PF02687"/>
    </source>
</evidence>
<protein>
    <submittedName>
        <fullName evidence="10">ABC transporter permease</fullName>
    </submittedName>
</protein>
<dbReference type="Pfam" id="PF12704">
    <property type="entry name" value="MacB_PCD"/>
    <property type="match status" value="1"/>
</dbReference>
<evidence type="ECO:0000256" key="5">
    <source>
        <dbReference type="ARBA" id="ARBA00022989"/>
    </source>
</evidence>
<sequence length="415" mass="46670">MHKLVLFLLPKYLRFDKTQPFISITAILAFLGVGIGVMVLCVAMAIMNGMTKEFERKLFVMNYPLSVYSITYQGVDDEILQSLKAEFPHFIFSPYLRYNALSRVGNDMNAAVMIGVDIDSEIQLNEVVRKVFSKQDGTLDSKALEAFKSQEFVVLVGKEIQNRYFVDVGDKLGFYFTRVEPSALGLAPVSKRFDVAGVFDSGLKAYNEAYTYTHLGALQKIRKLDSGLYDGIHIFSTNPFQDIEVLKAFLQEHFPQRVGVEGWWEQNGNFFSAMELEKRALFIVLLLIILMASLNIISSLLMVVMTRRKEIALMLSLGVSKKEIKQTFFWLGLFVGGSGIIFGVVLNFIVLFVLDTFPIISLPVDVYGTNKLPLDLSFVDFTLTILGASIIVCLSSYYPAYKASKVEALSVLRNE</sequence>
<keyword evidence="11" id="KW-1185">Reference proteome</keyword>
<dbReference type="InterPro" id="IPR025857">
    <property type="entry name" value="MacB_PCD"/>
</dbReference>
<dbReference type="Proteomes" id="UP000256514">
    <property type="component" value="Unassembled WGS sequence"/>
</dbReference>
<keyword evidence="5 7" id="KW-1133">Transmembrane helix</keyword>
<feature type="transmembrane region" description="Helical" evidence="7">
    <location>
        <begin position="280"/>
        <end position="306"/>
    </location>
</feature>
<evidence type="ECO:0000313" key="11">
    <source>
        <dbReference type="Proteomes" id="UP000256514"/>
    </source>
</evidence>
<organism evidence="10 11">
    <name type="scientific">Helicobacter equorum</name>
    <dbReference type="NCBI Taxonomy" id="361872"/>
    <lineage>
        <taxon>Bacteria</taxon>
        <taxon>Pseudomonadati</taxon>
        <taxon>Campylobacterota</taxon>
        <taxon>Epsilonproteobacteria</taxon>
        <taxon>Campylobacterales</taxon>
        <taxon>Helicobacteraceae</taxon>
        <taxon>Helicobacter</taxon>
    </lineage>
</organism>
<evidence type="ECO:0000256" key="7">
    <source>
        <dbReference type="SAM" id="Phobius"/>
    </source>
</evidence>
<evidence type="ECO:0000256" key="1">
    <source>
        <dbReference type="ARBA" id="ARBA00004651"/>
    </source>
</evidence>